<sequence length="942" mass="102863">MMLPSTTVERAGATLEFGVLGPVQLLVDGRPAALGGSGVRSLLALLVLDANQVVSFDRIVDALWGDEPPETARTIVHGYVSKLRRILAKAGGAASIRTQPPGYVLQVQPELVDLHRAKRLIGDASGRPAAERAELLGRALELWRGPVLAGAQLQKTGQPDIDELRLVAVEERIAADLELGRHAEVIGELRRLVDDHPFRERLLSLLMLAQYRSARRIDALVSYRRFHRYATEELGIDPGPELRQLHEQVLRDDPALRLPTPARAGRQAYGPVIPAQLPAATSAFAGRDVELAWLDGLQHGGGVEGAITVAGVVGPAGIGKTALALTWAHRNADAFPDGQLFAALRGFDPGHEPTSPAEVLTQFLLALGVPSEAIPLDLNERAGLYRSLLAERRVLVLLDDARDSEQVRPLLPAGSGSLVVVTSRRRLDGLVARGGARLLALTTLSSEASVRLLDVSTGHQRRSAEIDSLRRLAALCGHLPLALRIAAARLAASPQWTVDDLVAELADEQHRLRALDLEDADTSVRGAFDVSYRTLHPDLAETFRAIGVHEGTSVSPHVVAALTGVDLVTARRRLRELASAHLLTETRADRYTLHDLIRLHAREVAAAELTAEQRARAAEKLVDYYLLVADRAHRLVRPPRDAHVPTVSGDIVEIPMLASAEQALRWFDTEWPNLVAAVRLGATSGLHRHTWQLALCLRTYVYLRGLTSDWAAVFDLGLRGARAAGDRDGESRMLRGLGNAAELVGEYDLALERYREAHQIAVHLDDPALIALAGDNLGGILAEQRRFDEAETYLHTSLELYRRNGDCQGEGIALNNLGVLAQDRGENEQAYDYYRRALELHRSGGNHEDGARSLANLCWVSRQLGRYSEAEGYARDGLRLAQTYGMAYVEAMLHHQIGELHLEQGRTQAARLELNLALAVYRRMRSPYADAVEALLAGLADV</sequence>
<name>A0A7W9KGK2_9PSEU</name>
<dbReference type="Gene3D" id="1.10.10.10">
    <property type="entry name" value="Winged helix-like DNA-binding domain superfamily/Winged helix DNA-binding domain"/>
    <property type="match status" value="2"/>
</dbReference>
<dbReference type="PRINTS" id="PR00364">
    <property type="entry name" value="DISEASERSIST"/>
</dbReference>
<keyword evidence="9" id="KW-1185">Reference proteome</keyword>
<comment type="similarity">
    <text evidence="1">Belongs to the AfsR/DnrI/RedD regulatory family.</text>
</comment>
<dbReference type="GO" id="GO:0000160">
    <property type="term" value="P:phosphorelay signal transduction system"/>
    <property type="evidence" value="ECO:0007669"/>
    <property type="project" value="InterPro"/>
</dbReference>
<dbReference type="PANTHER" id="PTHR35807:SF1">
    <property type="entry name" value="TRANSCRIPTIONAL REGULATOR REDD"/>
    <property type="match status" value="1"/>
</dbReference>
<dbReference type="PROSITE" id="PS50005">
    <property type="entry name" value="TPR"/>
    <property type="match status" value="1"/>
</dbReference>
<dbReference type="PANTHER" id="PTHR35807">
    <property type="entry name" value="TRANSCRIPTIONAL REGULATOR REDD-RELATED"/>
    <property type="match status" value="1"/>
</dbReference>
<dbReference type="InterPro" id="IPR005158">
    <property type="entry name" value="BTAD"/>
</dbReference>
<feature type="repeat" description="TPR" evidence="5">
    <location>
        <begin position="811"/>
        <end position="844"/>
    </location>
</feature>
<keyword evidence="2" id="KW-0805">Transcription regulation</keyword>
<dbReference type="AlphaFoldDB" id="A0A7W9KGK2"/>
<dbReference type="InterPro" id="IPR036388">
    <property type="entry name" value="WH-like_DNA-bd_sf"/>
</dbReference>
<dbReference type="SMART" id="SM00862">
    <property type="entry name" value="Trans_reg_C"/>
    <property type="match status" value="1"/>
</dbReference>
<dbReference type="SUPFAM" id="SSF48452">
    <property type="entry name" value="TPR-like"/>
    <property type="match status" value="2"/>
</dbReference>
<dbReference type="SMART" id="SM00028">
    <property type="entry name" value="TPR"/>
    <property type="match status" value="5"/>
</dbReference>
<dbReference type="Pfam" id="PF03704">
    <property type="entry name" value="BTAD"/>
    <property type="match status" value="1"/>
</dbReference>
<dbReference type="InterPro" id="IPR027417">
    <property type="entry name" value="P-loop_NTPase"/>
</dbReference>
<dbReference type="Proteomes" id="UP000585638">
    <property type="component" value="Unassembled WGS sequence"/>
</dbReference>
<evidence type="ECO:0000313" key="8">
    <source>
        <dbReference type="EMBL" id="MBB5892215.1"/>
    </source>
</evidence>
<organism evidence="8 9">
    <name type="scientific">Kutzneria kofuensis</name>
    <dbReference type="NCBI Taxonomy" id="103725"/>
    <lineage>
        <taxon>Bacteria</taxon>
        <taxon>Bacillati</taxon>
        <taxon>Actinomycetota</taxon>
        <taxon>Actinomycetes</taxon>
        <taxon>Pseudonocardiales</taxon>
        <taxon>Pseudonocardiaceae</taxon>
        <taxon>Kutzneria</taxon>
    </lineage>
</organism>
<dbReference type="InterPro" id="IPR011990">
    <property type="entry name" value="TPR-like_helical_dom_sf"/>
</dbReference>
<dbReference type="InterPro" id="IPR001867">
    <property type="entry name" value="OmpR/PhoB-type_DNA-bd"/>
</dbReference>
<dbReference type="GO" id="GO:0006355">
    <property type="term" value="P:regulation of DNA-templated transcription"/>
    <property type="evidence" value="ECO:0007669"/>
    <property type="project" value="InterPro"/>
</dbReference>
<dbReference type="InterPro" id="IPR019734">
    <property type="entry name" value="TPR_rpt"/>
</dbReference>
<gene>
    <name evidence="8" type="ORF">BJ998_003411</name>
</gene>
<reference evidence="8 9" key="1">
    <citation type="submission" date="2020-08" db="EMBL/GenBank/DDBJ databases">
        <title>Sequencing the genomes of 1000 actinobacteria strains.</title>
        <authorList>
            <person name="Klenk H.-P."/>
        </authorList>
    </citation>
    <scope>NUCLEOTIDE SEQUENCE [LARGE SCALE GENOMIC DNA]</scope>
    <source>
        <strain evidence="8 9">DSM 43851</strain>
    </source>
</reference>
<dbReference type="CDD" id="cd15831">
    <property type="entry name" value="BTAD"/>
    <property type="match status" value="1"/>
</dbReference>
<evidence type="ECO:0000256" key="4">
    <source>
        <dbReference type="ARBA" id="ARBA00023163"/>
    </source>
</evidence>
<dbReference type="SUPFAM" id="SSF52540">
    <property type="entry name" value="P-loop containing nucleoside triphosphate hydrolases"/>
    <property type="match status" value="1"/>
</dbReference>
<protein>
    <submittedName>
        <fullName evidence="8">DNA-binding SARP family transcriptional activator/tetratricopeptide (TPR) repeat protein</fullName>
    </submittedName>
</protein>
<keyword evidence="5" id="KW-0802">TPR repeat</keyword>
<dbReference type="Gene3D" id="1.25.40.10">
    <property type="entry name" value="Tetratricopeptide repeat domain"/>
    <property type="match status" value="2"/>
</dbReference>
<evidence type="ECO:0000256" key="3">
    <source>
        <dbReference type="ARBA" id="ARBA00023125"/>
    </source>
</evidence>
<dbReference type="CDD" id="cd00383">
    <property type="entry name" value="trans_reg_C"/>
    <property type="match status" value="1"/>
</dbReference>
<dbReference type="EMBL" id="JACHIR010000001">
    <property type="protein sequence ID" value="MBB5892215.1"/>
    <property type="molecule type" value="Genomic_DNA"/>
</dbReference>
<dbReference type="InterPro" id="IPR016032">
    <property type="entry name" value="Sig_transdc_resp-reg_C-effctor"/>
</dbReference>
<dbReference type="Pfam" id="PF13424">
    <property type="entry name" value="TPR_12"/>
    <property type="match status" value="1"/>
</dbReference>
<dbReference type="GO" id="GO:0003677">
    <property type="term" value="F:DNA binding"/>
    <property type="evidence" value="ECO:0007669"/>
    <property type="project" value="UniProtKB-UniRule"/>
</dbReference>
<dbReference type="PROSITE" id="PS51755">
    <property type="entry name" value="OMPR_PHOB"/>
    <property type="match status" value="1"/>
</dbReference>
<keyword evidence="4" id="KW-0804">Transcription</keyword>
<dbReference type="SUPFAM" id="SSF46894">
    <property type="entry name" value="C-terminal effector domain of the bipartite response regulators"/>
    <property type="match status" value="1"/>
</dbReference>
<dbReference type="Pfam" id="PF00486">
    <property type="entry name" value="Trans_reg_C"/>
    <property type="match status" value="1"/>
</dbReference>
<comment type="caution">
    <text evidence="8">The sequence shown here is derived from an EMBL/GenBank/DDBJ whole genome shotgun (WGS) entry which is preliminary data.</text>
</comment>
<accession>A0A7W9KGK2</accession>
<dbReference type="Gene3D" id="3.40.50.300">
    <property type="entry name" value="P-loop containing nucleotide triphosphate hydrolases"/>
    <property type="match status" value="1"/>
</dbReference>
<evidence type="ECO:0000256" key="2">
    <source>
        <dbReference type="ARBA" id="ARBA00023015"/>
    </source>
</evidence>
<dbReference type="InterPro" id="IPR051677">
    <property type="entry name" value="AfsR-DnrI-RedD_regulator"/>
</dbReference>
<evidence type="ECO:0000256" key="1">
    <source>
        <dbReference type="ARBA" id="ARBA00005820"/>
    </source>
</evidence>
<evidence type="ECO:0000259" key="7">
    <source>
        <dbReference type="PROSITE" id="PS51755"/>
    </source>
</evidence>
<feature type="DNA-binding region" description="OmpR/PhoB-type" evidence="6">
    <location>
        <begin position="5"/>
        <end position="107"/>
    </location>
</feature>
<evidence type="ECO:0000256" key="6">
    <source>
        <dbReference type="PROSITE-ProRule" id="PRU01091"/>
    </source>
</evidence>
<keyword evidence="3 6" id="KW-0238">DNA-binding</keyword>
<dbReference type="SMART" id="SM01043">
    <property type="entry name" value="BTAD"/>
    <property type="match status" value="1"/>
</dbReference>
<dbReference type="RefSeq" id="WP_246488609.1">
    <property type="nucleotide sequence ID" value="NZ_BAAAWY010000003.1"/>
</dbReference>
<proteinExistence type="inferred from homology"/>
<evidence type="ECO:0000256" key="5">
    <source>
        <dbReference type="PROSITE-ProRule" id="PRU00339"/>
    </source>
</evidence>
<evidence type="ECO:0000313" key="9">
    <source>
        <dbReference type="Proteomes" id="UP000585638"/>
    </source>
</evidence>
<feature type="domain" description="OmpR/PhoB-type" evidence="7">
    <location>
        <begin position="5"/>
        <end position="107"/>
    </location>
</feature>